<dbReference type="Proteomes" id="UP000799118">
    <property type="component" value="Unassembled WGS sequence"/>
</dbReference>
<dbReference type="InterPro" id="IPR036390">
    <property type="entry name" value="WH_DNA-bd_sf"/>
</dbReference>
<dbReference type="GO" id="GO:0008171">
    <property type="term" value="F:O-methyltransferase activity"/>
    <property type="evidence" value="ECO:0007669"/>
    <property type="project" value="InterPro"/>
</dbReference>
<dbReference type="AlphaFoldDB" id="A0A6A4HX38"/>
<sequence>MTLTSISQLVQLIDASVKSLQKICIDNELDFPSMDAPSFSNESEAFRTTPGIIESTKIAASACLQLAAILLPPSHTLYQLVTGDYLSAAVRVCLEANVSELLKEAGPAGLHASKISEKCGIEQFKLAQIMRYLALNHCYREVKPNVFVNNGVSAMMDTGKAHKDIIADPQGKYDLAGFPAFCSHHLDINHKMSAFLWDALQDPEIGHSRELTKTVFARGLNTTETYWGFYAQPENQFRHRRFGFAMQGIAAMQPSEMIFKAFDWDGLAPNSVVVDVGGGIGTASLSLAKRYTDMIIVIQELPKVVEEGKRFWKSKFPEALDSGRVRFEDHDFFNPQPVLNASVFLIKQVLHNWPDDYIIKILCQLREAAKTDTVLVIIDNVVPYVCRMPKDDSSSNVAPEPLLPNYGPLSNAAYTLKMTMMCHFNAKEHTVLEFKDLFEQTGWRLQGSHSLDQRSGFWQAIQAISV</sequence>
<dbReference type="InterPro" id="IPR016461">
    <property type="entry name" value="COMT-like"/>
</dbReference>
<dbReference type="InterPro" id="IPR036388">
    <property type="entry name" value="WH-like_DNA-bd_sf"/>
</dbReference>
<protein>
    <submittedName>
        <fullName evidence="5">S-adenosyl-L-methionine-dependent methyltransferase</fullName>
    </submittedName>
</protein>
<dbReference type="GO" id="GO:0032259">
    <property type="term" value="P:methylation"/>
    <property type="evidence" value="ECO:0007669"/>
    <property type="project" value="UniProtKB-KW"/>
</dbReference>
<dbReference type="PANTHER" id="PTHR43712:SF2">
    <property type="entry name" value="O-METHYLTRANSFERASE CICE"/>
    <property type="match status" value="1"/>
</dbReference>
<reference evidence="5" key="1">
    <citation type="journal article" date="2019" name="Environ. Microbiol.">
        <title>Fungal ecological strategies reflected in gene transcription - a case study of two litter decomposers.</title>
        <authorList>
            <person name="Barbi F."/>
            <person name="Kohler A."/>
            <person name="Barry K."/>
            <person name="Baskaran P."/>
            <person name="Daum C."/>
            <person name="Fauchery L."/>
            <person name="Ihrmark K."/>
            <person name="Kuo A."/>
            <person name="LaButti K."/>
            <person name="Lipzen A."/>
            <person name="Morin E."/>
            <person name="Grigoriev I.V."/>
            <person name="Henrissat B."/>
            <person name="Lindahl B."/>
            <person name="Martin F."/>
        </authorList>
    </citation>
    <scope>NUCLEOTIDE SEQUENCE</scope>
    <source>
        <strain evidence="5">JB14</strain>
    </source>
</reference>
<dbReference type="PANTHER" id="PTHR43712">
    <property type="entry name" value="PUTATIVE (AFU_ORTHOLOGUE AFUA_4G14580)-RELATED"/>
    <property type="match status" value="1"/>
</dbReference>
<dbReference type="InterPro" id="IPR001077">
    <property type="entry name" value="COMT_C"/>
</dbReference>
<evidence type="ECO:0000313" key="5">
    <source>
        <dbReference type="EMBL" id="KAE9402786.1"/>
    </source>
</evidence>
<dbReference type="Pfam" id="PF00891">
    <property type="entry name" value="Methyltransf_2"/>
    <property type="match status" value="1"/>
</dbReference>
<gene>
    <name evidence="5" type="ORF">BT96DRAFT_815937</name>
</gene>
<accession>A0A6A4HX38</accession>
<evidence type="ECO:0000259" key="4">
    <source>
        <dbReference type="Pfam" id="PF00891"/>
    </source>
</evidence>
<dbReference type="Gene3D" id="1.10.10.10">
    <property type="entry name" value="Winged helix-like DNA-binding domain superfamily/Winged helix DNA-binding domain"/>
    <property type="match status" value="1"/>
</dbReference>
<dbReference type="OrthoDB" id="2410195at2759"/>
<dbReference type="SUPFAM" id="SSF53335">
    <property type="entry name" value="S-adenosyl-L-methionine-dependent methyltransferases"/>
    <property type="match status" value="1"/>
</dbReference>
<feature type="domain" description="O-methyltransferase C-terminal" evidence="4">
    <location>
        <begin position="241"/>
        <end position="444"/>
    </location>
</feature>
<keyword evidence="3" id="KW-0949">S-adenosyl-L-methionine</keyword>
<evidence type="ECO:0000256" key="2">
    <source>
        <dbReference type="ARBA" id="ARBA00022679"/>
    </source>
</evidence>
<evidence type="ECO:0000256" key="1">
    <source>
        <dbReference type="ARBA" id="ARBA00022603"/>
    </source>
</evidence>
<name>A0A6A4HX38_9AGAR</name>
<evidence type="ECO:0000313" key="6">
    <source>
        <dbReference type="Proteomes" id="UP000799118"/>
    </source>
</evidence>
<keyword evidence="2" id="KW-0808">Transferase</keyword>
<dbReference type="EMBL" id="ML769431">
    <property type="protein sequence ID" value="KAE9402786.1"/>
    <property type="molecule type" value="Genomic_DNA"/>
</dbReference>
<organism evidence="5 6">
    <name type="scientific">Gymnopus androsaceus JB14</name>
    <dbReference type="NCBI Taxonomy" id="1447944"/>
    <lineage>
        <taxon>Eukaryota</taxon>
        <taxon>Fungi</taxon>
        <taxon>Dikarya</taxon>
        <taxon>Basidiomycota</taxon>
        <taxon>Agaricomycotina</taxon>
        <taxon>Agaricomycetes</taxon>
        <taxon>Agaricomycetidae</taxon>
        <taxon>Agaricales</taxon>
        <taxon>Marasmiineae</taxon>
        <taxon>Omphalotaceae</taxon>
        <taxon>Gymnopus</taxon>
    </lineage>
</organism>
<keyword evidence="6" id="KW-1185">Reference proteome</keyword>
<proteinExistence type="predicted"/>
<dbReference type="InterPro" id="IPR029063">
    <property type="entry name" value="SAM-dependent_MTases_sf"/>
</dbReference>
<dbReference type="PROSITE" id="PS51683">
    <property type="entry name" value="SAM_OMT_II"/>
    <property type="match status" value="1"/>
</dbReference>
<dbReference type="SUPFAM" id="SSF46785">
    <property type="entry name" value="Winged helix' DNA-binding domain"/>
    <property type="match status" value="1"/>
</dbReference>
<keyword evidence="1 5" id="KW-0489">Methyltransferase</keyword>
<dbReference type="Gene3D" id="3.40.50.150">
    <property type="entry name" value="Vaccinia Virus protein VP39"/>
    <property type="match status" value="1"/>
</dbReference>
<evidence type="ECO:0000256" key="3">
    <source>
        <dbReference type="ARBA" id="ARBA00022691"/>
    </source>
</evidence>